<accession>A0A6V7VQ46</accession>
<organism evidence="3 4">
    <name type="scientific">Meloidogyne enterolobii</name>
    <name type="common">Root-knot nematode worm</name>
    <name type="synonym">Meloidogyne mayaguensis</name>
    <dbReference type="NCBI Taxonomy" id="390850"/>
    <lineage>
        <taxon>Eukaryota</taxon>
        <taxon>Metazoa</taxon>
        <taxon>Ecdysozoa</taxon>
        <taxon>Nematoda</taxon>
        <taxon>Chromadorea</taxon>
        <taxon>Rhabditida</taxon>
        <taxon>Tylenchina</taxon>
        <taxon>Tylenchomorpha</taxon>
        <taxon>Tylenchoidea</taxon>
        <taxon>Meloidogynidae</taxon>
        <taxon>Meloidogyninae</taxon>
        <taxon>Meloidogyne</taxon>
    </lineage>
</organism>
<comment type="caution">
    <text evidence="3">The sequence shown here is derived from an EMBL/GenBank/DDBJ whole genome shotgun (WGS) entry which is preliminary data.</text>
</comment>
<feature type="transmembrane region" description="Helical" evidence="1">
    <location>
        <begin position="113"/>
        <end position="131"/>
    </location>
</feature>
<keyword evidence="1" id="KW-1133">Transmembrane helix</keyword>
<dbReference type="EMBL" id="CAJEWN010000272">
    <property type="protein sequence ID" value="CAD2176281.1"/>
    <property type="molecule type" value="Genomic_DNA"/>
</dbReference>
<evidence type="ECO:0000256" key="1">
    <source>
        <dbReference type="SAM" id="Phobius"/>
    </source>
</evidence>
<gene>
    <name evidence="3" type="ORF">MENT_LOCUS28071</name>
</gene>
<feature type="domain" description="Phlebovirus glycoprotein G2 C-terminal" evidence="2">
    <location>
        <begin position="9"/>
        <end position="135"/>
    </location>
</feature>
<evidence type="ECO:0000313" key="3">
    <source>
        <dbReference type="EMBL" id="CAD2176281.1"/>
    </source>
</evidence>
<keyword evidence="1" id="KW-0812">Transmembrane</keyword>
<reference evidence="3 4" key="1">
    <citation type="submission" date="2020-08" db="EMBL/GenBank/DDBJ databases">
        <authorList>
            <person name="Koutsovoulos G."/>
            <person name="Danchin GJ E."/>
        </authorList>
    </citation>
    <scope>NUCLEOTIDE SEQUENCE [LARGE SCALE GENOMIC DNA]</scope>
</reference>
<dbReference type="AlphaFoldDB" id="A0A6V7VQ46"/>
<sequence length="484" mass="56416">MALAEIFCDKDIAFTTKCSEIGENVIQRLSFDHSHVKLDCKVECLGGTTDLKIDGKLFLIDIMEFENNRHIINSNAKVNDKTNNKSIWNYFKEIVKNLLNSDLMEFVLQIKNFLILIGILLFFYLVFCIIIKLKFVFRLYKYLLKFVIIFMFFEGGGCSNTSCCNTSLIQKNSEISQIFCIKISRKITVKEKSSEITLLKSLNFISPLMFTYIQYIEFNIDKVQIDKFLKYKNFMLIYESFQINISAKKMVCKKFLWLVRKNIEEFWINEKGIDSLINIFSSQLFKRKILNYFYSYYFYIHSTMFLFYIFIKIGLFSKPKYLLKIFFLKFFSSKSMPPKPIPAPQKVIKGGKGIKLSDNAISEESEDSDLSDSEVTVEYESENSEHLNITSNVNKSPSVEKEIAQKEKSTSKFIEKEIIKRSCTNCKNKGFSADTYNSHISSNKNCPCKSLQSPEIVSSRPDIYNNLNKEKTVKEIDQKIEKFL</sequence>
<evidence type="ECO:0000259" key="2">
    <source>
        <dbReference type="Pfam" id="PF19019"/>
    </source>
</evidence>
<dbReference type="InterPro" id="IPR043603">
    <property type="entry name" value="Phlebo_G2_C"/>
</dbReference>
<dbReference type="Pfam" id="PF19019">
    <property type="entry name" value="Phlebo_G2_C"/>
    <property type="match status" value="1"/>
</dbReference>
<feature type="transmembrane region" description="Helical" evidence="1">
    <location>
        <begin position="296"/>
        <end position="315"/>
    </location>
</feature>
<evidence type="ECO:0000313" key="4">
    <source>
        <dbReference type="Proteomes" id="UP000580250"/>
    </source>
</evidence>
<proteinExistence type="predicted"/>
<keyword evidence="1" id="KW-0472">Membrane</keyword>
<name>A0A6V7VQ46_MELEN</name>
<dbReference type="Gene3D" id="2.60.40.3770">
    <property type="match status" value="1"/>
</dbReference>
<dbReference type="Proteomes" id="UP000580250">
    <property type="component" value="Unassembled WGS sequence"/>
</dbReference>
<protein>
    <recommendedName>
        <fullName evidence="2">Phlebovirus glycoprotein G2 C-terminal domain-containing protein</fullName>
    </recommendedName>
</protein>